<organism evidence="6">
    <name type="scientific">freshwater metagenome</name>
    <dbReference type="NCBI Taxonomy" id="449393"/>
    <lineage>
        <taxon>unclassified sequences</taxon>
        <taxon>metagenomes</taxon>
        <taxon>ecological metagenomes</taxon>
    </lineage>
</organism>
<dbReference type="GO" id="GO:0051537">
    <property type="term" value="F:2 iron, 2 sulfur cluster binding"/>
    <property type="evidence" value="ECO:0007669"/>
    <property type="project" value="UniProtKB-KW"/>
</dbReference>
<evidence type="ECO:0000259" key="5">
    <source>
        <dbReference type="PROSITE" id="PS51296"/>
    </source>
</evidence>
<keyword evidence="2" id="KW-0479">Metal-binding</keyword>
<evidence type="ECO:0000256" key="2">
    <source>
        <dbReference type="ARBA" id="ARBA00022723"/>
    </source>
</evidence>
<keyword evidence="3" id="KW-0408">Iron</keyword>
<proteinExistence type="predicted"/>
<keyword evidence="1" id="KW-0001">2Fe-2S</keyword>
<evidence type="ECO:0000313" key="6">
    <source>
        <dbReference type="EMBL" id="CAB4567167.1"/>
    </source>
</evidence>
<gene>
    <name evidence="6" type="ORF">UFOPK1650_00513</name>
</gene>
<dbReference type="CDD" id="cd03467">
    <property type="entry name" value="Rieske"/>
    <property type="match status" value="1"/>
</dbReference>
<reference evidence="6" key="1">
    <citation type="submission" date="2020-05" db="EMBL/GenBank/DDBJ databases">
        <authorList>
            <person name="Chiriac C."/>
            <person name="Salcher M."/>
            <person name="Ghai R."/>
            <person name="Kavagutti S V."/>
        </authorList>
    </citation>
    <scope>NUCLEOTIDE SEQUENCE</scope>
</reference>
<dbReference type="GO" id="GO:0046872">
    <property type="term" value="F:metal ion binding"/>
    <property type="evidence" value="ECO:0007669"/>
    <property type="project" value="UniProtKB-KW"/>
</dbReference>
<dbReference type="AlphaFoldDB" id="A0A6J6DTA8"/>
<evidence type="ECO:0000256" key="1">
    <source>
        <dbReference type="ARBA" id="ARBA00022714"/>
    </source>
</evidence>
<dbReference type="InterPro" id="IPR036922">
    <property type="entry name" value="Rieske_2Fe-2S_sf"/>
</dbReference>
<dbReference type="InterPro" id="IPR006311">
    <property type="entry name" value="TAT_signal"/>
</dbReference>
<dbReference type="EMBL" id="CAEZTJ010000057">
    <property type="protein sequence ID" value="CAB4567167.1"/>
    <property type="molecule type" value="Genomic_DNA"/>
</dbReference>
<evidence type="ECO:0000256" key="3">
    <source>
        <dbReference type="ARBA" id="ARBA00023004"/>
    </source>
</evidence>
<feature type="domain" description="Rieske" evidence="5">
    <location>
        <begin position="54"/>
        <end position="148"/>
    </location>
</feature>
<protein>
    <submittedName>
        <fullName evidence="6">Unannotated protein</fullName>
    </submittedName>
</protein>
<accession>A0A6J6DTA8</accession>
<name>A0A6J6DTA8_9ZZZZ</name>
<keyword evidence="4" id="KW-0411">Iron-sulfur</keyword>
<sequence length="149" mass="15651">MNSQSPERRVLDGELTRRGAICALATLTLGALAAPAVAASGVKVLRNGRVEVTLAQNPALKEVGGVVRIDDVRGRSIALVRTAKGRNGFTALDLRCTHEGTFVKQEGDIWGCPNHGAAFSLSGEVKIGPAKTPLRKLRVSATAKKVVIS</sequence>
<dbReference type="InterPro" id="IPR017941">
    <property type="entry name" value="Rieske_2Fe-2S"/>
</dbReference>
<dbReference type="PROSITE" id="PS51318">
    <property type="entry name" value="TAT"/>
    <property type="match status" value="1"/>
</dbReference>
<dbReference type="Gene3D" id="2.102.10.10">
    <property type="entry name" value="Rieske [2Fe-2S] iron-sulphur domain"/>
    <property type="match status" value="1"/>
</dbReference>
<evidence type="ECO:0000256" key="4">
    <source>
        <dbReference type="ARBA" id="ARBA00023014"/>
    </source>
</evidence>
<dbReference type="SUPFAM" id="SSF50022">
    <property type="entry name" value="ISP domain"/>
    <property type="match status" value="1"/>
</dbReference>
<dbReference type="PROSITE" id="PS51296">
    <property type="entry name" value="RIESKE"/>
    <property type="match status" value="1"/>
</dbReference>
<dbReference type="Pfam" id="PF00355">
    <property type="entry name" value="Rieske"/>
    <property type="match status" value="1"/>
</dbReference>